<dbReference type="AlphaFoldDB" id="A0A1E3VH59"/>
<gene>
    <name evidence="1" type="ORF">A8M32_02500</name>
</gene>
<reference evidence="2" key="1">
    <citation type="submission" date="2016-05" db="EMBL/GenBank/DDBJ databases">
        <authorList>
            <person name="Li Y."/>
        </authorList>
    </citation>
    <scope>NUCLEOTIDE SEQUENCE [LARGE SCALE GENOMIC DNA]</scope>
    <source>
        <strain evidence="2">YIC4027</strain>
    </source>
</reference>
<dbReference type="RefSeq" id="WP_069456834.1">
    <property type="nucleotide sequence ID" value="NZ_CP034911.1"/>
</dbReference>
<proteinExistence type="predicted"/>
<dbReference type="SUPFAM" id="SSF54427">
    <property type="entry name" value="NTF2-like"/>
    <property type="match status" value="1"/>
</dbReference>
<accession>A0A1E3VH59</accession>
<comment type="caution">
    <text evidence="1">The sequence shown here is derived from an EMBL/GenBank/DDBJ whole genome shotgun (WGS) entry which is preliminary data.</text>
</comment>
<dbReference type="EMBL" id="LYBW01000037">
    <property type="protein sequence ID" value="ODR92908.1"/>
    <property type="molecule type" value="Genomic_DNA"/>
</dbReference>
<evidence type="ECO:0000313" key="1">
    <source>
        <dbReference type="EMBL" id="ODR92908.1"/>
    </source>
</evidence>
<dbReference type="InterPro" id="IPR032710">
    <property type="entry name" value="NTF2-like_dom_sf"/>
</dbReference>
<dbReference type="Proteomes" id="UP000094342">
    <property type="component" value="Unassembled WGS sequence"/>
</dbReference>
<keyword evidence="2" id="KW-1185">Reference proteome</keyword>
<name>A0A1E3VH59_9HYPH</name>
<sequence>MPHDINPFPAETDHHAIWEMLVRKDVDGFVGQDWSIFAQCFKQDGFCGLDAKGSLDPSQWELRFPTVEAYRDAWLDDARKAAQTDYAEDRRRALYRATNMLDIRVEGHAATARKTFDDAIALAAGGDQKLNWQSVFFCTKEEGAWKITGFVGFLPFSSSR</sequence>
<organism evidence="1 2">
    <name type="scientific">Sinorhizobium alkalisoli</name>
    <dbReference type="NCBI Taxonomy" id="1752398"/>
    <lineage>
        <taxon>Bacteria</taxon>
        <taxon>Pseudomonadati</taxon>
        <taxon>Pseudomonadota</taxon>
        <taxon>Alphaproteobacteria</taxon>
        <taxon>Hyphomicrobiales</taxon>
        <taxon>Rhizobiaceae</taxon>
        <taxon>Sinorhizobium/Ensifer group</taxon>
        <taxon>Sinorhizobium</taxon>
    </lineage>
</organism>
<protein>
    <submittedName>
        <fullName evidence="1">Uncharacterized protein</fullName>
    </submittedName>
</protein>
<evidence type="ECO:0000313" key="2">
    <source>
        <dbReference type="Proteomes" id="UP000094342"/>
    </source>
</evidence>